<feature type="signal peptide" evidence="1">
    <location>
        <begin position="1"/>
        <end position="19"/>
    </location>
</feature>
<dbReference type="RefSeq" id="WP_039982285.1">
    <property type="nucleotide sequence ID" value="NZ_BAOJ01000098.1"/>
</dbReference>
<protein>
    <recommendedName>
        <fullName evidence="4">Secreted protein</fullName>
    </recommendedName>
</protein>
<reference evidence="2 3" key="1">
    <citation type="submission" date="2019-07" db="EMBL/GenBank/DDBJ databases">
        <title>Whole genome shotgun sequence of Vibrio sagamiensis NBRC 104589.</title>
        <authorList>
            <person name="Hosoyama A."/>
            <person name="Uohara A."/>
            <person name="Ohji S."/>
            <person name="Ichikawa N."/>
        </authorList>
    </citation>
    <scope>NUCLEOTIDE SEQUENCE [LARGE SCALE GENOMIC DNA]</scope>
    <source>
        <strain evidence="2 3">NBRC 104589</strain>
    </source>
</reference>
<dbReference type="Proteomes" id="UP000321922">
    <property type="component" value="Unassembled WGS sequence"/>
</dbReference>
<dbReference type="EMBL" id="BJXJ01000020">
    <property type="protein sequence ID" value="GEM76152.1"/>
    <property type="molecule type" value="Genomic_DNA"/>
</dbReference>
<dbReference type="AlphaFoldDB" id="A0A511QI72"/>
<accession>A0A511QI72</accession>
<evidence type="ECO:0000313" key="2">
    <source>
        <dbReference type="EMBL" id="GEM76152.1"/>
    </source>
</evidence>
<keyword evidence="3" id="KW-1185">Reference proteome</keyword>
<proteinExistence type="predicted"/>
<evidence type="ECO:0000256" key="1">
    <source>
        <dbReference type="SAM" id="SignalP"/>
    </source>
</evidence>
<comment type="caution">
    <text evidence="2">The sequence shown here is derived from an EMBL/GenBank/DDBJ whole genome shotgun (WGS) entry which is preliminary data.</text>
</comment>
<evidence type="ECO:0000313" key="3">
    <source>
        <dbReference type="Proteomes" id="UP000321922"/>
    </source>
</evidence>
<feature type="chain" id="PRO_5021736214" description="Secreted protein" evidence="1">
    <location>
        <begin position="20"/>
        <end position="142"/>
    </location>
</feature>
<organism evidence="2 3">
    <name type="scientific">Vibrio sagamiensis NBRC 104589</name>
    <dbReference type="NCBI Taxonomy" id="1219064"/>
    <lineage>
        <taxon>Bacteria</taxon>
        <taxon>Pseudomonadati</taxon>
        <taxon>Pseudomonadota</taxon>
        <taxon>Gammaproteobacteria</taxon>
        <taxon>Vibrionales</taxon>
        <taxon>Vibrionaceae</taxon>
        <taxon>Vibrio</taxon>
    </lineage>
</organism>
<name>A0A511QI72_9VIBR</name>
<evidence type="ECO:0008006" key="4">
    <source>
        <dbReference type="Google" id="ProtNLM"/>
    </source>
</evidence>
<keyword evidence="1" id="KW-0732">Signal</keyword>
<gene>
    <name evidence="2" type="ORF">VSA01S_22640</name>
</gene>
<sequence>MNKCLLASLYLLASTNLFADETKPIDCSYLSGQWTATNSSSLIMYVTNPQPGSCGTDCTTLTMSYSLTPNVEHTSKIYCHEGQAGVSNKGPMVISFEGAQGGHSIGTFNRQLNLLWAGVLPKDKNRNWVPQMDSYWFEKTKN</sequence>